<evidence type="ECO:0000313" key="1">
    <source>
        <dbReference type="EMBL" id="KAI5673136.1"/>
    </source>
</evidence>
<comment type="caution">
    <text evidence="1">The sequence shown here is derived from an EMBL/GenBank/DDBJ whole genome shotgun (WGS) entry which is preliminary data.</text>
</comment>
<organism evidence="1 2">
    <name type="scientific">Catharanthus roseus</name>
    <name type="common">Madagascar periwinkle</name>
    <name type="synonym">Vinca rosea</name>
    <dbReference type="NCBI Taxonomy" id="4058"/>
    <lineage>
        <taxon>Eukaryota</taxon>
        <taxon>Viridiplantae</taxon>
        <taxon>Streptophyta</taxon>
        <taxon>Embryophyta</taxon>
        <taxon>Tracheophyta</taxon>
        <taxon>Spermatophyta</taxon>
        <taxon>Magnoliopsida</taxon>
        <taxon>eudicotyledons</taxon>
        <taxon>Gunneridae</taxon>
        <taxon>Pentapetalae</taxon>
        <taxon>asterids</taxon>
        <taxon>lamiids</taxon>
        <taxon>Gentianales</taxon>
        <taxon>Apocynaceae</taxon>
        <taxon>Rauvolfioideae</taxon>
        <taxon>Vinceae</taxon>
        <taxon>Catharanthinae</taxon>
        <taxon>Catharanthus</taxon>
    </lineage>
</organism>
<name>A0ACC0BKL1_CATRO</name>
<gene>
    <name evidence="1" type="ORF">M9H77_13500</name>
</gene>
<dbReference type="EMBL" id="CM044703">
    <property type="protein sequence ID" value="KAI5673136.1"/>
    <property type="molecule type" value="Genomic_DNA"/>
</dbReference>
<dbReference type="Proteomes" id="UP001060085">
    <property type="component" value="Linkage Group LG03"/>
</dbReference>
<sequence length="154" mass="18374">MYNEHNDSYYYGGYNCKRSSPTLGTTSRPLSYNNLKFALFWGTFDLLCYEIWEQEVESLFYSYCVREDEKRMGLKPIKTWSLIKQALRIKFEVVNHERQGKGQSKVKFMESSMVEEFPKIKEFSQAKIEESHKNPYSGRDIQRGNLLYHELEEH</sequence>
<reference evidence="2" key="1">
    <citation type="journal article" date="2023" name="Nat. Plants">
        <title>Single-cell RNA sequencing provides a high-resolution roadmap for understanding the multicellular compartmentation of specialized metabolism.</title>
        <authorList>
            <person name="Sun S."/>
            <person name="Shen X."/>
            <person name="Li Y."/>
            <person name="Li Y."/>
            <person name="Wang S."/>
            <person name="Li R."/>
            <person name="Zhang H."/>
            <person name="Shen G."/>
            <person name="Guo B."/>
            <person name="Wei J."/>
            <person name="Xu J."/>
            <person name="St-Pierre B."/>
            <person name="Chen S."/>
            <person name="Sun C."/>
        </authorList>
    </citation>
    <scope>NUCLEOTIDE SEQUENCE [LARGE SCALE GENOMIC DNA]</scope>
</reference>
<evidence type="ECO:0000313" key="2">
    <source>
        <dbReference type="Proteomes" id="UP001060085"/>
    </source>
</evidence>
<protein>
    <submittedName>
        <fullName evidence="1">Uncharacterized protein</fullName>
    </submittedName>
</protein>
<accession>A0ACC0BKL1</accession>
<proteinExistence type="predicted"/>
<keyword evidence="2" id="KW-1185">Reference proteome</keyword>